<gene>
    <name evidence="1" type="ORF">CGZ93_01450</name>
</gene>
<proteinExistence type="predicted"/>
<organism evidence="1 2">
    <name type="scientific">Enemella dayhoffiae</name>
    <dbReference type="NCBI Taxonomy" id="2016507"/>
    <lineage>
        <taxon>Bacteria</taxon>
        <taxon>Bacillati</taxon>
        <taxon>Actinomycetota</taxon>
        <taxon>Actinomycetes</taxon>
        <taxon>Propionibacteriales</taxon>
        <taxon>Propionibacteriaceae</taxon>
        <taxon>Enemella</taxon>
    </lineage>
</organism>
<comment type="caution">
    <text evidence="1">The sequence shown here is derived from an EMBL/GenBank/DDBJ whole genome shotgun (WGS) entry which is preliminary data.</text>
</comment>
<keyword evidence="2" id="KW-1185">Reference proteome</keyword>
<evidence type="ECO:0000313" key="1">
    <source>
        <dbReference type="EMBL" id="OYO25150.1"/>
    </source>
</evidence>
<dbReference type="AlphaFoldDB" id="A0A255HB70"/>
<reference evidence="1 2" key="1">
    <citation type="submission" date="2017-07" db="EMBL/GenBank/DDBJ databases">
        <title>Draft whole genome sequences of clinical Proprionibacteriaceae strains.</title>
        <authorList>
            <person name="Bernier A.-M."/>
            <person name="Bernard K."/>
            <person name="Domingo M.-C."/>
        </authorList>
    </citation>
    <scope>NUCLEOTIDE SEQUENCE [LARGE SCALE GENOMIC DNA]</scope>
    <source>
        <strain evidence="1 2">NML 130396</strain>
    </source>
</reference>
<accession>A0A255HB70</accession>
<dbReference type="Proteomes" id="UP000216311">
    <property type="component" value="Unassembled WGS sequence"/>
</dbReference>
<dbReference type="RefSeq" id="WP_094362358.1">
    <property type="nucleotide sequence ID" value="NZ_NMVQ01000001.1"/>
</dbReference>
<evidence type="ECO:0000313" key="2">
    <source>
        <dbReference type="Proteomes" id="UP000216311"/>
    </source>
</evidence>
<protein>
    <submittedName>
        <fullName evidence="1">Uncharacterized protein</fullName>
    </submittedName>
</protein>
<dbReference type="EMBL" id="NMVQ01000001">
    <property type="protein sequence ID" value="OYO25150.1"/>
    <property type="molecule type" value="Genomic_DNA"/>
</dbReference>
<sequence length="73" mass="7794">MGVRGLTESVRAEMIILNGVAAGRPRVLVGGDARLPDGLVRLLPDAAPPLIARVHRRVVQGLQTGEPREGVRH</sequence>
<name>A0A255HB70_9ACTN</name>